<evidence type="ECO:0000313" key="16">
    <source>
        <dbReference type="Proteomes" id="UP000286934"/>
    </source>
</evidence>
<protein>
    <recommendedName>
        <fullName evidence="12">Cardiolipin synthase</fullName>
        <ecNumber evidence="12">2.7.8.-</ecNumber>
    </recommendedName>
</protein>
<evidence type="ECO:0000256" key="7">
    <source>
        <dbReference type="ARBA" id="ARBA00022989"/>
    </source>
</evidence>
<evidence type="ECO:0000256" key="12">
    <source>
        <dbReference type="NCBIfam" id="TIGR04265"/>
    </source>
</evidence>
<evidence type="ECO:0000256" key="2">
    <source>
        <dbReference type="ARBA" id="ARBA00022475"/>
    </source>
</evidence>
<dbReference type="InterPro" id="IPR022924">
    <property type="entry name" value="Cardiolipin_synthase"/>
</dbReference>
<keyword evidence="11" id="KW-1208">Phospholipid metabolism</keyword>
<dbReference type="AlphaFoldDB" id="A0A432WX31"/>
<dbReference type="Proteomes" id="UP000286934">
    <property type="component" value="Unassembled WGS sequence"/>
</dbReference>
<feature type="domain" description="PLD phosphodiesterase" evidence="14">
    <location>
        <begin position="224"/>
        <end position="251"/>
    </location>
</feature>
<feature type="transmembrane region" description="Helical" evidence="13">
    <location>
        <begin position="43"/>
        <end position="63"/>
    </location>
</feature>
<dbReference type="PANTHER" id="PTHR21248">
    <property type="entry name" value="CARDIOLIPIN SYNTHASE"/>
    <property type="match status" value="1"/>
</dbReference>
<keyword evidence="9 13" id="KW-0472">Membrane</keyword>
<dbReference type="GO" id="GO:0032049">
    <property type="term" value="P:cardiolipin biosynthetic process"/>
    <property type="evidence" value="ECO:0007669"/>
    <property type="project" value="UniProtKB-UniRule"/>
</dbReference>
<evidence type="ECO:0000256" key="9">
    <source>
        <dbReference type="ARBA" id="ARBA00023136"/>
    </source>
</evidence>
<dbReference type="EMBL" id="PIPP01000001">
    <property type="protein sequence ID" value="RUO38334.1"/>
    <property type="molecule type" value="Genomic_DNA"/>
</dbReference>
<accession>A0A432WX31</accession>
<reference evidence="16" key="1">
    <citation type="journal article" date="2018" name="Front. Microbiol.">
        <title>Genome-Based Analysis Reveals the Taxonomy and Diversity of the Family Idiomarinaceae.</title>
        <authorList>
            <person name="Liu Y."/>
            <person name="Lai Q."/>
            <person name="Shao Z."/>
        </authorList>
    </citation>
    <scope>NUCLEOTIDE SEQUENCE [LARGE SCALE GENOMIC DNA]</scope>
    <source>
        <strain evidence="16">AIS</strain>
    </source>
</reference>
<keyword evidence="6" id="KW-0677">Repeat</keyword>
<comment type="caution">
    <text evidence="15">The sequence shown here is derived from an EMBL/GenBank/DDBJ whole genome shotgun (WGS) entry which is preliminary data.</text>
</comment>
<dbReference type="NCBIfam" id="TIGR04265">
    <property type="entry name" value="bac_cardiolipin"/>
    <property type="match status" value="1"/>
</dbReference>
<dbReference type="InterPro" id="IPR027379">
    <property type="entry name" value="CLS_N"/>
</dbReference>
<dbReference type="InterPro" id="IPR025202">
    <property type="entry name" value="PLD-like_dom"/>
</dbReference>
<sequence length="486" mass="55590">MYPHLDKGIVLQITDFLVVFYWLLTASVFLRVIFKRRPVSSSLAWVLIIVVFPFLGVLIYLFFGEIHLGKRRAERAHALRTPFLENLTKFLSGHETPPPPGHAARAIYQIMHQRDGIGGLSYKNFSVLSDPDNIFDQWIRDIEHAERDIRMEFYIWHPHGRVTEVTEALITAAKRGVSIEILVDHAGSWSFFMFSRDLKRMRAAGIKLLPTLPVNLFRNLFRRVDLRLHRKLIVIDHVTCYTGSMNMADPRYFNAHKKFGPWIDIMLRFEGAAAFGVSKVFSWDWELETGERNFPQLKTELATCEQWLSIIPSGPGQGEAVMHQIMLSMIHRANTSITIATPYFVPSEAIFEALCHAAQRNVDVCILLPKVSDSKIASFASESFYSGLLDAGVEIRLFHQGLLHAKAIVVDSELALVGSMNIDMRSLQLNFELSVALYDAESCKDVCNLLNTYKEQSNTVDVEAWHERPSYRHIAERFMYFLSPLL</sequence>
<feature type="domain" description="PLD phosphodiesterase" evidence="14">
    <location>
        <begin position="399"/>
        <end position="426"/>
    </location>
</feature>
<feature type="transmembrane region" description="Helical" evidence="13">
    <location>
        <begin position="16"/>
        <end position="34"/>
    </location>
</feature>
<organism evidence="15 16">
    <name type="scientific">Aliidiomarina shirensis</name>
    <dbReference type="NCBI Taxonomy" id="1048642"/>
    <lineage>
        <taxon>Bacteria</taxon>
        <taxon>Pseudomonadati</taxon>
        <taxon>Pseudomonadota</taxon>
        <taxon>Gammaproteobacteria</taxon>
        <taxon>Alteromonadales</taxon>
        <taxon>Idiomarinaceae</taxon>
        <taxon>Aliidiomarina</taxon>
    </lineage>
</organism>
<name>A0A432WX31_9GAMM</name>
<dbReference type="EC" id="2.7.8.-" evidence="12"/>
<evidence type="ECO:0000256" key="5">
    <source>
        <dbReference type="ARBA" id="ARBA00022692"/>
    </source>
</evidence>
<keyword evidence="2" id="KW-1003">Cell membrane</keyword>
<dbReference type="SMART" id="SM00155">
    <property type="entry name" value="PLDc"/>
    <property type="match status" value="2"/>
</dbReference>
<dbReference type="Gene3D" id="3.30.870.10">
    <property type="entry name" value="Endonuclease Chain A"/>
    <property type="match status" value="2"/>
</dbReference>
<evidence type="ECO:0000256" key="3">
    <source>
        <dbReference type="ARBA" id="ARBA00022516"/>
    </source>
</evidence>
<evidence type="ECO:0000259" key="14">
    <source>
        <dbReference type="PROSITE" id="PS50035"/>
    </source>
</evidence>
<dbReference type="Pfam" id="PF13396">
    <property type="entry name" value="PLDc_N"/>
    <property type="match status" value="1"/>
</dbReference>
<dbReference type="InterPro" id="IPR001736">
    <property type="entry name" value="PLipase_D/transphosphatidylase"/>
</dbReference>
<dbReference type="GO" id="GO:0005886">
    <property type="term" value="C:plasma membrane"/>
    <property type="evidence" value="ECO:0007669"/>
    <property type="project" value="UniProtKB-SubCell"/>
</dbReference>
<evidence type="ECO:0000256" key="10">
    <source>
        <dbReference type="ARBA" id="ARBA00023209"/>
    </source>
</evidence>
<comment type="subcellular location">
    <subcellularLocation>
        <location evidence="1">Cell membrane</location>
        <topology evidence="1">Multi-pass membrane protein</topology>
    </subcellularLocation>
</comment>
<keyword evidence="16" id="KW-1185">Reference proteome</keyword>
<evidence type="ECO:0000256" key="1">
    <source>
        <dbReference type="ARBA" id="ARBA00004651"/>
    </source>
</evidence>
<keyword evidence="4" id="KW-0808">Transferase</keyword>
<keyword evidence="3" id="KW-0444">Lipid biosynthesis</keyword>
<gene>
    <name evidence="15" type="primary">cls</name>
    <name evidence="15" type="ORF">CWE13_01445</name>
</gene>
<evidence type="ECO:0000256" key="8">
    <source>
        <dbReference type="ARBA" id="ARBA00023098"/>
    </source>
</evidence>
<dbReference type="SUPFAM" id="SSF56024">
    <property type="entry name" value="Phospholipase D/nuclease"/>
    <property type="match status" value="2"/>
</dbReference>
<evidence type="ECO:0000256" key="11">
    <source>
        <dbReference type="ARBA" id="ARBA00023264"/>
    </source>
</evidence>
<evidence type="ECO:0000256" key="13">
    <source>
        <dbReference type="SAM" id="Phobius"/>
    </source>
</evidence>
<keyword evidence="7 13" id="KW-1133">Transmembrane helix</keyword>
<proteinExistence type="predicted"/>
<evidence type="ECO:0000256" key="4">
    <source>
        <dbReference type="ARBA" id="ARBA00022679"/>
    </source>
</evidence>
<dbReference type="Pfam" id="PF13091">
    <property type="entry name" value="PLDc_2"/>
    <property type="match status" value="2"/>
</dbReference>
<keyword evidence="8" id="KW-0443">Lipid metabolism</keyword>
<evidence type="ECO:0000256" key="6">
    <source>
        <dbReference type="ARBA" id="ARBA00022737"/>
    </source>
</evidence>
<keyword evidence="5 13" id="KW-0812">Transmembrane</keyword>
<dbReference type="PANTHER" id="PTHR21248:SF22">
    <property type="entry name" value="PHOSPHOLIPASE D"/>
    <property type="match status" value="1"/>
</dbReference>
<keyword evidence="10" id="KW-0594">Phospholipid biosynthesis</keyword>
<evidence type="ECO:0000313" key="15">
    <source>
        <dbReference type="EMBL" id="RUO38334.1"/>
    </source>
</evidence>
<dbReference type="GO" id="GO:0008808">
    <property type="term" value="F:cardiolipin synthase activity"/>
    <property type="evidence" value="ECO:0007669"/>
    <property type="project" value="UniProtKB-UniRule"/>
</dbReference>
<dbReference type="PROSITE" id="PS50035">
    <property type="entry name" value="PLD"/>
    <property type="match status" value="2"/>
</dbReference>